<name>A0ABT9RAL8_9ACTN</name>
<gene>
    <name evidence="7" type="ORF">J2S55_005573</name>
</gene>
<accession>A0ABT9RAL8</accession>
<keyword evidence="2" id="KW-0547">Nucleotide-binding</keyword>
<evidence type="ECO:0000256" key="4">
    <source>
        <dbReference type="ARBA" id="ARBA00022840"/>
    </source>
</evidence>
<dbReference type="SUPFAM" id="SSF56112">
    <property type="entry name" value="Protein kinase-like (PK-like)"/>
    <property type="match status" value="1"/>
</dbReference>
<evidence type="ECO:0000256" key="3">
    <source>
        <dbReference type="ARBA" id="ARBA00022777"/>
    </source>
</evidence>
<organism evidence="7 8">
    <name type="scientific">Streptosporangium brasiliense</name>
    <dbReference type="NCBI Taxonomy" id="47480"/>
    <lineage>
        <taxon>Bacteria</taxon>
        <taxon>Bacillati</taxon>
        <taxon>Actinomycetota</taxon>
        <taxon>Actinomycetes</taxon>
        <taxon>Streptosporangiales</taxon>
        <taxon>Streptosporangiaceae</taxon>
        <taxon>Streptosporangium</taxon>
    </lineage>
</organism>
<protein>
    <recommendedName>
        <fullName evidence="6">Protein kinase domain-containing protein</fullName>
    </recommendedName>
</protein>
<keyword evidence="4" id="KW-0067">ATP-binding</keyword>
<feature type="transmembrane region" description="Helical" evidence="5">
    <location>
        <begin position="425"/>
        <end position="452"/>
    </location>
</feature>
<evidence type="ECO:0000313" key="7">
    <source>
        <dbReference type="EMBL" id="MDP9866307.1"/>
    </source>
</evidence>
<dbReference type="InterPro" id="IPR008266">
    <property type="entry name" value="Tyr_kinase_AS"/>
</dbReference>
<sequence>MRVAARLIEGDPQHLGDYRLAGRLGEGCRGVVYEAYDPGGRRVALKVLKGDPELWAGLAREAAAAGRAAPFCTAAVLDAGHAGPRPYVVSEYVEGPSLRRAGRIFAGGDLLGLATAIATALTALHGAGVVHGDLTPDNVLLGPGGPRVIDFGLARTPAMSLTSGRLGAGAPAYAAPESFTGEGTGAPADVFAWGAIVLYAATGEDPFAAPTLDAVMRRILQAGPDLSPLPGTLRDLAAAALARDPRARPTARELLTTLVAGESRAEPPVRGAEPPVGCVEEVTPGAARGDHGSPGAAPVAADPLLVTGGDVAARLRTACDDPGLGTLAEDAYAALDPAERELVREVFLRFVVLPAGGGLVTRGVRAPRAGIETRVVEAFGCLVVRRGGEVALAHPALPYAWPRLREWIEADRHRLMARGGRVRPALLALIILVVSALAIAVAVFGVAVFGVAA</sequence>
<evidence type="ECO:0000259" key="6">
    <source>
        <dbReference type="PROSITE" id="PS50011"/>
    </source>
</evidence>
<dbReference type="EMBL" id="JAUSRB010000002">
    <property type="protein sequence ID" value="MDP9866307.1"/>
    <property type="molecule type" value="Genomic_DNA"/>
</dbReference>
<reference evidence="7 8" key="1">
    <citation type="submission" date="2023-07" db="EMBL/GenBank/DDBJ databases">
        <title>Sequencing the genomes of 1000 actinobacteria strains.</title>
        <authorList>
            <person name="Klenk H.-P."/>
        </authorList>
    </citation>
    <scope>NUCLEOTIDE SEQUENCE [LARGE SCALE GENOMIC DNA]</scope>
    <source>
        <strain evidence="7 8">DSM 44109</strain>
    </source>
</reference>
<evidence type="ECO:0000256" key="2">
    <source>
        <dbReference type="ARBA" id="ARBA00022741"/>
    </source>
</evidence>
<feature type="domain" description="Protein kinase" evidence="6">
    <location>
        <begin position="18"/>
        <end position="269"/>
    </location>
</feature>
<dbReference type="PROSITE" id="PS50011">
    <property type="entry name" value="PROTEIN_KINASE_DOM"/>
    <property type="match status" value="1"/>
</dbReference>
<dbReference type="Pfam" id="PF00069">
    <property type="entry name" value="Pkinase"/>
    <property type="match status" value="1"/>
</dbReference>
<dbReference type="Pfam" id="PF20703">
    <property type="entry name" value="nSTAND1"/>
    <property type="match status" value="1"/>
</dbReference>
<dbReference type="InterPro" id="IPR011009">
    <property type="entry name" value="Kinase-like_dom_sf"/>
</dbReference>
<dbReference type="PROSITE" id="PS00109">
    <property type="entry name" value="PROTEIN_KINASE_TYR"/>
    <property type="match status" value="1"/>
</dbReference>
<keyword evidence="3" id="KW-0418">Kinase</keyword>
<dbReference type="PANTHER" id="PTHR43289">
    <property type="entry name" value="MITOGEN-ACTIVATED PROTEIN KINASE KINASE KINASE 20-RELATED"/>
    <property type="match status" value="1"/>
</dbReference>
<keyword evidence="8" id="KW-1185">Reference proteome</keyword>
<dbReference type="Gene3D" id="1.10.510.10">
    <property type="entry name" value="Transferase(Phosphotransferase) domain 1"/>
    <property type="match status" value="1"/>
</dbReference>
<dbReference type="InterPro" id="IPR049052">
    <property type="entry name" value="nSTAND1"/>
</dbReference>
<dbReference type="Proteomes" id="UP001230426">
    <property type="component" value="Unassembled WGS sequence"/>
</dbReference>
<dbReference type="PANTHER" id="PTHR43289:SF34">
    <property type="entry name" value="SERINE_THREONINE-PROTEIN KINASE YBDM-RELATED"/>
    <property type="match status" value="1"/>
</dbReference>
<comment type="caution">
    <text evidence="7">The sequence shown here is derived from an EMBL/GenBank/DDBJ whole genome shotgun (WGS) entry which is preliminary data.</text>
</comment>
<dbReference type="Gene3D" id="3.30.200.20">
    <property type="entry name" value="Phosphorylase Kinase, domain 1"/>
    <property type="match status" value="1"/>
</dbReference>
<evidence type="ECO:0000256" key="5">
    <source>
        <dbReference type="SAM" id="Phobius"/>
    </source>
</evidence>
<proteinExistence type="predicted"/>
<dbReference type="InterPro" id="IPR000719">
    <property type="entry name" value="Prot_kinase_dom"/>
</dbReference>
<evidence type="ECO:0000256" key="1">
    <source>
        <dbReference type="ARBA" id="ARBA00022679"/>
    </source>
</evidence>
<keyword evidence="5" id="KW-0812">Transmembrane</keyword>
<keyword evidence="1" id="KW-0808">Transferase</keyword>
<evidence type="ECO:0000313" key="8">
    <source>
        <dbReference type="Proteomes" id="UP001230426"/>
    </source>
</evidence>
<keyword evidence="5" id="KW-1133">Transmembrane helix</keyword>
<keyword evidence="5" id="KW-0472">Membrane</keyword>
<dbReference type="RefSeq" id="WP_306866802.1">
    <property type="nucleotide sequence ID" value="NZ_JAUSRB010000002.1"/>
</dbReference>